<dbReference type="Gene3D" id="2.30.40.10">
    <property type="entry name" value="Urease, subunit C, domain 1"/>
    <property type="match status" value="1"/>
</dbReference>
<reference evidence="3" key="2">
    <citation type="submission" date="2019-06" db="EMBL/GenBank/DDBJ databases">
        <title>AzeR, a transcriptional regulator that responds to azelaic acid in Pseudomonas nitroreducens.</title>
        <authorList>
            <person name="Bez C."/>
            <person name="Javvadi S.G."/>
            <person name="Bertani I."/>
            <person name="Devescovi G."/>
            <person name="Studholme D.J."/>
            <person name="Geller A."/>
            <person name="Levy A."/>
            <person name="Venturi V."/>
        </authorList>
    </citation>
    <scope>NUCLEOTIDE SEQUENCE [LARGE SCALE GENOMIC DNA]</scope>
    <source>
        <strain evidence="3">DSM 9128</strain>
    </source>
</reference>
<gene>
    <name evidence="2" type="ORF">FEA48_07480</name>
</gene>
<dbReference type="CDD" id="cd01299">
    <property type="entry name" value="Met_dep_hydrolase_A"/>
    <property type="match status" value="1"/>
</dbReference>
<sequence length="412" mass="44564">MNILLKNAQIFDGKHPSLHKGDVLVCGPKILSLHETHQPAPQDTLSIDLNGKYLMPGLIDAHVHITASQVDLNQETELPGYVYARSFSFLDSMLARGFTSVRDAGGADAGIKRAIEDQVIRGPRLFMSGRALSQTGGHGDFRHPSSPMLTCACSLHTGSTISVIADGLSAVRKAVREQFRMGASQIKVMAGGGIASPNDRIENLQYSEAELSVIVDEAERYNSYVMAHAYSPAAIIRCVRCGVRSIEHGNLLNAEAAQIMHEHDAFLVPTLSIYNAFILNAGNPAAGIPDSVLIKLKDVQSQALEAVRIARRHGVKIGLGTDLLGEFHSCQTDEFKLRAQVDTPYDVLQSATRVNAELLNMQDQLGVVAPGALADLIVLDQDPLQDLSLFDAAGTHVQMVIKNGEILKNQLH</sequence>
<dbReference type="SUPFAM" id="SSF51556">
    <property type="entry name" value="Metallo-dependent hydrolases"/>
    <property type="match status" value="1"/>
</dbReference>
<protein>
    <submittedName>
        <fullName evidence="2">Amidohydrolase family protein</fullName>
    </submittedName>
</protein>
<dbReference type="InterPro" id="IPR051781">
    <property type="entry name" value="Metallo-dep_Hydrolase"/>
</dbReference>
<dbReference type="RefSeq" id="WP_138213212.1">
    <property type="nucleotide sequence ID" value="NZ_VASG01000002.1"/>
</dbReference>
<dbReference type="Pfam" id="PF01979">
    <property type="entry name" value="Amidohydro_1"/>
    <property type="match status" value="1"/>
</dbReference>
<dbReference type="InterPro" id="IPR057744">
    <property type="entry name" value="OTAase-like"/>
</dbReference>
<dbReference type="AlphaFoldDB" id="A0A5R9ACL2"/>
<dbReference type="InterPro" id="IPR006680">
    <property type="entry name" value="Amidohydro-rel"/>
</dbReference>
<proteinExistence type="predicted"/>
<reference evidence="2 3" key="1">
    <citation type="submission" date="2019-05" db="EMBL/GenBank/DDBJ databases">
        <authorList>
            <person name="Moore K."/>
            <person name="O'Neill P."/>
            <person name="Farbos A."/>
            <person name="Studholme D.J."/>
        </authorList>
    </citation>
    <scope>NUCLEOTIDE SEQUENCE [LARGE SCALE GENOMIC DNA]</scope>
    <source>
        <strain evidence="2 3">DSM 9128</strain>
    </source>
</reference>
<evidence type="ECO:0000313" key="2">
    <source>
        <dbReference type="EMBL" id="TLP76230.1"/>
    </source>
</evidence>
<dbReference type="EMBL" id="VASG01000002">
    <property type="protein sequence ID" value="TLP76230.1"/>
    <property type="molecule type" value="Genomic_DNA"/>
</dbReference>
<evidence type="ECO:0000313" key="3">
    <source>
        <dbReference type="Proteomes" id="UP000307510"/>
    </source>
</evidence>
<dbReference type="Proteomes" id="UP000307510">
    <property type="component" value="Unassembled WGS sequence"/>
</dbReference>
<dbReference type="GO" id="GO:0016810">
    <property type="term" value="F:hydrolase activity, acting on carbon-nitrogen (but not peptide) bonds"/>
    <property type="evidence" value="ECO:0007669"/>
    <property type="project" value="InterPro"/>
</dbReference>
<keyword evidence="2" id="KW-0378">Hydrolase</keyword>
<dbReference type="SUPFAM" id="SSF51338">
    <property type="entry name" value="Composite domain of metallo-dependent hydrolases"/>
    <property type="match status" value="1"/>
</dbReference>
<dbReference type="PANTHER" id="PTHR43135">
    <property type="entry name" value="ALPHA-D-RIBOSE 1-METHYLPHOSPHONATE 5-TRIPHOSPHATE DIPHOSPHATASE"/>
    <property type="match status" value="1"/>
</dbReference>
<organism evidence="2 3">
    <name type="scientific">Pseudomonas nitroreducens</name>
    <dbReference type="NCBI Taxonomy" id="46680"/>
    <lineage>
        <taxon>Bacteria</taxon>
        <taxon>Pseudomonadati</taxon>
        <taxon>Pseudomonadota</taxon>
        <taxon>Gammaproteobacteria</taxon>
        <taxon>Pseudomonadales</taxon>
        <taxon>Pseudomonadaceae</taxon>
        <taxon>Pseudomonas</taxon>
    </lineage>
</organism>
<evidence type="ECO:0000259" key="1">
    <source>
        <dbReference type="Pfam" id="PF01979"/>
    </source>
</evidence>
<accession>A0A5R9ACL2</accession>
<dbReference type="PANTHER" id="PTHR43135:SF3">
    <property type="entry name" value="ALPHA-D-RIBOSE 1-METHYLPHOSPHONATE 5-TRIPHOSPHATE DIPHOSPHATASE"/>
    <property type="match status" value="1"/>
</dbReference>
<dbReference type="InterPro" id="IPR011059">
    <property type="entry name" value="Metal-dep_hydrolase_composite"/>
</dbReference>
<comment type="caution">
    <text evidence="2">The sequence shown here is derived from an EMBL/GenBank/DDBJ whole genome shotgun (WGS) entry which is preliminary data.</text>
</comment>
<feature type="domain" description="Amidohydrolase-related" evidence="1">
    <location>
        <begin position="53"/>
        <end position="406"/>
    </location>
</feature>
<name>A0A5R9ACL2_PSENT</name>
<dbReference type="Gene3D" id="3.20.20.140">
    <property type="entry name" value="Metal-dependent hydrolases"/>
    <property type="match status" value="1"/>
</dbReference>
<dbReference type="InterPro" id="IPR032466">
    <property type="entry name" value="Metal_Hydrolase"/>
</dbReference>